<sequence length="236" mass="26991">MFSSLRKDRIYFDAVPIPQLDVEEQNEVKPTGNQISEVPFIKEEEDLMEIQDIKIVKDEALSDNELEDDSDAALERPLGDEILRVCRSCLKVVPMEDTFPLSANGPGSKTELYKGLTGIVGLDLFSVKNPCVCKNCENFINAVQQFKETFHANEEVIKNFEWDSKTKDLLHIVDQDVLKAVYNECCKDKKQIVSHSISENFCPSPAEDIGRIEIVRYDCYKLDVHGNKLMDMKNHW</sequence>
<evidence type="ECO:0000313" key="3">
    <source>
        <dbReference type="Proteomes" id="UP001516400"/>
    </source>
</evidence>
<gene>
    <name evidence="2" type="ORF">HHI36_021851</name>
</gene>
<dbReference type="EMBL" id="JABFTP020000042">
    <property type="protein sequence ID" value="KAL3271367.1"/>
    <property type="molecule type" value="Genomic_DNA"/>
</dbReference>
<keyword evidence="3" id="KW-1185">Reference proteome</keyword>
<feature type="domain" description="ZAD" evidence="1">
    <location>
        <begin position="85"/>
        <end position="160"/>
    </location>
</feature>
<accession>A0ABD2MYF9</accession>
<evidence type="ECO:0000313" key="2">
    <source>
        <dbReference type="EMBL" id="KAL3271367.1"/>
    </source>
</evidence>
<name>A0ABD2MYF9_9CUCU</name>
<evidence type="ECO:0000259" key="1">
    <source>
        <dbReference type="SMART" id="SM00868"/>
    </source>
</evidence>
<dbReference type="AlphaFoldDB" id="A0ABD2MYF9"/>
<dbReference type="InterPro" id="IPR012934">
    <property type="entry name" value="Znf_AD"/>
</dbReference>
<dbReference type="SMART" id="SM00868">
    <property type="entry name" value="zf-AD"/>
    <property type="match status" value="1"/>
</dbReference>
<reference evidence="2 3" key="1">
    <citation type="journal article" date="2021" name="BMC Biol.">
        <title>Horizontally acquired antibacterial genes associated with adaptive radiation of ladybird beetles.</title>
        <authorList>
            <person name="Li H.S."/>
            <person name="Tang X.F."/>
            <person name="Huang Y.H."/>
            <person name="Xu Z.Y."/>
            <person name="Chen M.L."/>
            <person name="Du X.Y."/>
            <person name="Qiu B.Y."/>
            <person name="Chen P.T."/>
            <person name="Zhang W."/>
            <person name="Slipinski A."/>
            <person name="Escalona H.E."/>
            <person name="Waterhouse R.M."/>
            <person name="Zwick A."/>
            <person name="Pang H."/>
        </authorList>
    </citation>
    <scope>NUCLEOTIDE SEQUENCE [LARGE SCALE GENOMIC DNA]</scope>
    <source>
        <strain evidence="2">SYSU2018</strain>
    </source>
</reference>
<proteinExistence type="predicted"/>
<protein>
    <recommendedName>
        <fullName evidence="1">ZAD domain-containing protein</fullName>
    </recommendedName>
</protein>
<dbReference type="Proteomes" id="UP001516400">
    <property type="component" value="Unassembled WGS sequence"/>
</dbReference>
<organism evidence="2 3">
    <name type="scientific">Cryptolaemus montrouzieri</name>
    <dbReference type="NCBI Taxonomy" id="559131"/>
    <lineage>
        <taxon>Eukaryota</taxon>
        <taxon>Metazoa</taxon>
        <taxon>Ecdysozoa</taxon>
        <taxon>Arthropoda</taxon>
        <taxon>Hexapoda</taxon>
        <taxon>Insecta</taxon>
        <taxon>Pterygota</taxon>
        <taxon>Neoptera</taxon>
        <taxon>Endopterygota</taxon>
        <taxon>Coleoptera</taxon>
        <taxon>Polyphaga</taxon>
        <taxon>Cucujiformia</taxon>
        <taxon>Coccinelloidea</taxon>
        <taxon>Coccinellidae</taxon>
        <taxon>Scymninae</taxon>
        <taxon>Scymnini</taxon>
        <taxon>Cryptolaemus</taxon>
    </lineage>
</organism>
<comment type="caution">
    <text evidence="2">The sequence shown here is derived from an EMBL/GenBank/DDBJ whole genome shotgun (WGS) entry which is preliminary data.</text>
</comment>